<comment type="caution">
    <text evidence="2">The sequence shown here is derived from an EMBL/GenBank/DDBJ whole genome shotgun (WGS) entry which is preliminary data.</text>
</comment>
<feature type="region of interest" description="Disordered" evidence="1">
    <location>
        <begin position="1"/>
        <end position="22"/>
    </location>
</feature>
<name>A0A5J4WKY5_9EUKA</name>
<gene>
    <name evidence="2" type="ORF">EZS28_008816</name>
</gene>
<proteinExistence type="predicted"/>
<sequence>MNEDDQGVPNKDNGQLNGSDGIYNIDGDYQASAIGSSEQSVQNIDDVIIQSGYPTVSGVDSISAQRRQNLAAFGRNTALMERVKSCVASIGGRQREVKFGRTDPKRIGEEAIVLTYGSQL</sequence>
<accession>A0A5J4WKY5</accession>
<protein>
    <submittedName>
        <fullName evidence="2">Uncharacterized protein</fullName>
    </submittedName>
</protein>
<dbReference type="EMBL" id="SNRW01001625">
    <property type="protein sequence ID" value="KAA6395654.1"/>
    <property type="molecule type" value="Genomic_DNA"/>
</dbReference>
<evidence type="ECO:0000313" key="3">
    <source>
        <dbReference type="Proteomes" id="UP000324800"/>
    </source>
</evidence>
<evidence type="ECO:0000313" key="2">
    <source>
        <dbReference type="EMBL" id="KAA6395654.1"/>
    </source>
</evidence>
<organism evidence="2 3">
    <name type="scientific">Streblomastix strix</name>
    <dbReference type="NCBI Taxonomy" id="222440"/>
    <lineage>
        <taxon>Eukaryota</taxon>
        <taxon>Metamonada</taxon>
        <taxon>Preaxostyla</taxon>
        <taxon>Oxymonadida</taxon>
        <taxon>Streblomastigidae</taxon>
        <taxon>Streblomastix</taxon>
    </lineage>
</organism>
<evidence type="ECO:0000256" key="1">
    <source>
        <dbReference type="SAM" id="MobiDB-lite"/>
    </source>
</evidence>
<reference evidence="2 3" key="1">
    <citation type="submission" date="2019-03" db="EMBL/GenBank/DDBJ databases">
        <title>Single cell metagenomics reveals metabolic interactions within the superorganism composed of flagellate Streblomastix strix and complex community of Bacteroidetes bacteria on its surface.</title>
        <authorList>
            <person name="Treitli S.C."/>
            <person name="Kolisko M."/>
            <person name="Husnik F."/>
            <person name="Keeling P."/>
            <person name="Hampl V."/>
        </authorList>
    </citation>
    <scope>NUCLEOTIDE SEQUENCE [LARGE SCALE GENOMIC DNA]</scope>
    <source>
        <strain evidence="2">ST1C</strain>
    </source>
</reference>
<dbReference type="Proteomes" id="UP000324800">
    <property type="component" value="Unassembled WGS sequence"/>
</dbReference>
<dbReference type="AlphaFoldDB" id="A0A5J4WKY5"/>